<accession>A0A9Q0K1K5</accession>
<organism evidence="2 3">
    <name type="scientific">Protea cynaroides</name>
    <dbReference type="NCBI Taxonomy" id="273540"/>
    <lineage>
        <taxon>Eukaryota</taxon>
        <taxon>Viridiplantae</taxon>
        <taxon>Streptophyta</taxon>
        <taxon>Embryophyta</taxon>
        <taxon>Tracheophyta</taxon>
        <taxon>Spermatophyta</taxon>
        <taxon>Magnoliopsida</taxon>
        <taxon>Proteales</taxon>
        <taxon>Proteaceae</taxon>
        <taxon>Protea</taxon>
    </lineage>
</organism>
<feature type="compositionally biased region" description="Polar residues" evidence="1">
    <location>
        <begin position="177"/>
        <end position="194"/>
    </location>
</feature>
<sequence length="212" mass="22434">MKATRQWGFMATLGQHMKLWDSSHMAVLHGSSAATDTKLPPEPPSPSLDDVVTSSCPELLEVSPALSGLPRLSEQYCLVAGALPSRGASAKKSSLIGLSPTEPLTPTSHVLTPFVEPDRDPPSAMEDTFVVDEANDPTGFFSPQLTLVGKVLPGKMVHRQAVIEARRFGVRPSLTLSPLASSMTPPTPSQQILVPSTVADDATTSQSNPLNA</sequence>
<feature type="region of interest" description="Disordered" evidence="1">
    <location>
        <begin position="177"/>
        <end position="212"/>
    </location>
</feature>
<dbReference type="AlphaFoldDB" id="A0A9Q0K1K5"/>
<dbReference type="EMBL" id="JAMYWD010000009">
    <property type="protein sequence ID" value="KAJ4959746.1"/>
    <property type="molecule type" value="Genomic_DNA"/>
</dbReference>
<feature type="compositionally biased region" description="Polar residues" evidence="1">
    <location>
        <begin position="202"/>
        <end position="212"/>
    </location>
</feature>
<name>A0A9Q0K1K5_9MAGN</name>
<dbReference type="Proteomes" id="UP001141806">
    <property type="component" value="Unassembled WGS sequence"/>
</dbReference>
<evidence type="ECO:0000313" key="3">
    <source>
        <dbReference type="Proteomes" id="UP001141806"/>
    </source>
</evidence>
<reference evidence="2" key="1">
    <citation type="journal article" date="2023" name="Plant J.">
        <title>The genome of the king protea, Protea cynaroides.</title>
        <authorList>
            <person name="Chang J."/>
            <person name="Duong T.A."/>
            <person name="Schoeman C."/>
            <person name="Ma X."/>
            <person name="Roodt D."/>
            <person name="Barker N."/>
            <person name="Li Z."/>
            <person name="Van de Peer Y."/>
            <person name="Mizrachi E."/>
        </authorList>
    </citation>
    <scope>NUCLEOTIDE SEQUENCE</scope>
    <source>
        <tissue evidence="2">Young leaves</tissue>
    </source>
</reference>
<keyword evidence="3" id="KW-1185">Reference proteome</keyword>
<protein>
    <submittedName>
        <fullName evidence="2">Uncharacterized protein</fullName>
    </submittedName>
</protein>
<proteinExistence type="predicted"/>
<evidence type="ECO:0000313" key="2">
    <source>
        <dbReference type="EMBL" id="KAJ4959746.1"/>
    </source>
</evidence>
<comment type="caution">
    <text evidence="2">The sequence shown here is derived from an EMBL/GenBank/DDBJ whole genome shotgun (WGS) entry which is preliminary data.</text>
</comment>
<gene>
    <name evidence="2" type="ORF">NE237_019656</name>
</gene>
<evidence type="ECO:0000256" key="1">
    <source>
        <dbReference type="SAM" id="MobiDB-lite"/>
    </source>
</evidence>